<dbReference type="OrthoDB" id="3066741at2759"/>
<feature type="non-terminal residue" evidence="1">
    <location>
        <position position="410"/>
    </location>
</feature>
<dbReference type="SUPFAM" id="SSF51197">
    <property type="entry name" value="Clavaminate synthase-like"/>
    <property type="match status" value="1"/>
</dbReference>
<evidence type="ECO:0008006" key="3">
    <source>
        <dbReference type="Google" id="ProtNLM"/>
    </source>
</evidence>
<protein>
    <recommendedName>
        <fullName evidence="3">JmjC domain-containing protein</fullName>
    </recommendedName>
</protein>
<comment type="caution">
    <text evidence="1">The sequence shown here is derived from an EMBL/GenBank/DDBJ whole genome shotgun (WGS) entry which is preliminary data.</text>
</comment>
<gene>
    <name evidence="1" type="ORF">CVT26_008858</name>
</gene>
<dbReference type="Proteomes" id="UP000284706">
    <property type="component" value="Unassembled WGS sequence"/>
</dbReference>
<evidence type="ECO:0000313" key="2">
    <source>
        <dbReference type="Proteomes" id="UP000284706"/>
    </source>
</evidence>
<keyword evidence="2" id="KW-1185">Reference proteome</keyword>
<dbReference type="InParanoid" id="A0A409YSB7"/>
<evidence type="ECO:0000313" key="1">
    <source>
        <dbReference type="EMBL" id="PPR05904.1"/>
    </source>
</evidence>
<feature type="non-terminal residue" evidence="1">
    <location>
        <position position="1"/>
    </location>
</feature>
<dbReference type="AlphaFoldDB" id="A0A409YSB7"/>
<dbReference type="EMBL" id="NHYE01000411">
    <property type="protein sequence ID" value="PPR05904.1"/>
    <property type="molecule type" value="Genomic_DNA"/>
</dbReference>
<organism evidence="1 2">
    <name type="scientific">Gymnopilus dilepis</name>
    <dbReference type="NCBI Taxonomy" id="231916"/>
    <lineage>
        <taxon>Eukaryota</taxon>
        <taxon>Fungi</taxon>
        <taxon>Dikarya</taxon>
        <taxon>Basidiomycota</taxon>
        <taxon>Agaricomycotina</taxon>
        <taxon>Agaricomycetes</taxon>
        <taxon>Agaricomycetidae</taxon>
        <taxon>Agaricales</taxon>
        <taxon>Agaricineae</taxon>
        <taxon>Hymenogastraceae</taxon>
        <taxon>Gymnopilus</taxon>
    </lineage>
</organism>
<name>A0A409YSB7_9AGAR</name>
<dbReference type="STRING" id="231916.A0A409YSB7"/>
<accession>A0A409YSB7</accession>
<proteinExistence type="predicted"/>
<sequence>TPVFRHDGTAWPRPSAFYSHHLQLPAESSCLLRLHPGLCLPARSLSSVDWASVSGFVLLDLSNFIQNCVVGLHRKEVQELLDSWDALPNEPVERQKYGRELLETLLRRDKEFLICRRNEYLDFPGESVYFLTRLAPLTFIHFLISDYPIKVLPYPEGAATAELPDILHDILSIPENSAGKDVDAIITSTSGFVEEVVSGRKMVSNFLKYTDKKTNQIYEELALPFSVPIQREVCSSTNCGVGRIDTSTLIPDMFYGKGKVLLVDPNGWSSTFIVAPAYTPIHNDHYYSGQTWLLCPATEENLDLWFPDLILRDQHATERFVEKSSNLLLVTLSEPRIMVLPPHCLHAVLTFETGLHISVRAASSVWLEEMKVIGQRWNSDYAIAVVNEREDLDLLERLLMEFYVDIDLWI</sequence>
<reference evidence="1 2" key="1">
    <citation type="journal article" date="2018" name="Evol. Lett.">
        <title>Horizontal gene cluster transfer increased hallucinogenic mushroom diversity.</title>
        <authorList>
            <person name="Reynolds H.T."/>
            <person name="Vijayakumar V."/>
            <person name="Gluck-Thaler E."/>
            <person name="Korotkin H.B."/>
            <person name="Matheny P.B."/>
            <person name="Slot J.C."/>
        </authorList>
    </citation>
    <scope>NUCLEOTIDE SEQUENCE [LARGE SCALE GENOMIC DNA]</scope>
    <source>
        <strain evidence="1 2">SRW20</strain>
    </source>
</reference>